<sequence>MSIRRGPSPAEQFAQIANAALRDERLSWKARGILAYLLSHREGWRTSVARLTKQAPDGRDSVRAGIAELLALGYLQRTEQTHDERGKFGERDYIVTDSPAPSLDYPTTGEPTTANPHPKNTTEKNTTEREHHVNGGGAATPDQRVFLRDLHIHGGGRTTEEIETWLDGLSVADADAEIREALGALPRGRAYVGDPEHPGLSEKGRQVAARRMIPERT</sequence>
<dbReference type="GeneID" id="80004915"/>
<dbReference type="KEGG" id="vg:80004915"/>
<protein>
    <submittedName>
        <fullName evidence="2">Helix-turn-helix DNA binding domain protein</fullName>
    </submittedName>
</protein>
<name>A0A6B9L6C0_9CAUD</name>
<organism evidence="2 3">
    <name type="scientific">Microbacterium phage Terij</name>
    <dbReference type="NCBI Taxonomy" id="2686229"/>
    <lineage>
        <taxon>Viruses</taxon>
        <taxon>Duplodnaviria</taxon>
        <taxon>Heunggongvirae</taxon>
        <taxon>Uroviricota</taxon>
        <taxon>Caudoviricetes</taxon>
        <taxon>Hodgkinviridae</taxon>
        <taxon>Margaeryvirus</taxon>
        <taxon>Margaeryvirus terij</taxon>
    </lineage>
</organism>
<dbReference type="Proteomes" id="UP000464752">
    <property type="component" value="Segment"/>
</dbReference>
<feature type="compositionally biased region" description="Basic and acidic residues" evidence="1">
    <location>
        <begin position="120"/>
        <end position="133"/>
    </location>
</feature>
<gene>
    <name evidence="2" type="primary">53</name>
    <name evidence="2" type="ORF">SEA_TERIJ_53</name>
</gene>
<evidence type="ECO:0000313" key="2">
    <source>
        <dbReference type="EMBL" id="QHB37187.1"/>
    </source>
</evidence>
<accession>A0A6B9L6C0</accession>
<feature type="region of interest" description="Disordered" evidence="1">
    <location>
        <begin position="193"/>
        <end position="217"/>
    </location>
</feature>
<feature type="compositionally biased region" description="Basic and acidic residues" evidence="1">
    <location>
        <begin position="194"/>
        <end position="205"/>
    </location>
</feature>
<dbReference type="RefSeq" id="YP_010751249.1">
    <property type="nucleotide sequence ID" value="NC_073367.1"/>
</dbReference>
<evidence type="ECO:0000256" key="1">
    <source>
        <dbReference type="SAM" id="MobiDB-lite"/>
    </source>
</evidence>
<reference evidence="2 3" key="1">
    <citation type="submission" date="2019-12" db="EMBL/GenBank/DDBJ databases">
        <authorList>
            <person name="Kistler A.K."/>
            <person name="Garlena R.A."/>
            <person name="Russell D.A."/>
            <person name="Pope W.H."/>
            <person name="Jacobs-Sera D."/>
            <person name="Hatfull G.F."/>
        </authorList>
    </citation>
    <scope>NUCLEOTIDE SEQUENCE [LARGE SCALE GENOMIC DNA]</scope>
</reference>
<dbReference type="EMBL" id="MN813684">
    <property type="protein sequence ID" value="QHB37187.1"/>
    <property type="molecule type" value="Genomic_DNA"/>
</dbReference>
<proteinExistence type="predicted"/>
<feature type="region of interest" description="Disordered" evidence="1">
    <location>
        <begin position="94"/>
        <end position="140"/>
    </location>
</feature>
<evidence type="ECO:0000313" key="3">
    <source>
        <dbReference type="Proteomes" id="UP000464752"/>
    </source>
</evidence>
<keyword evidence="3" id="KW-1185">Reference proteome</keyword>